<proteinExistence type="inferred from homology"/>
<keyword evidence="4 9" id="KW-0418">Kinase</keyword>
<evidence type="ECO:0000313" key="10">
    <source>
        <dbReference type="Proteomes" id="UP000838100"/>
    </source>
</evidence>
<dbReference type="Pfam" id="PF00370">
    <property type="entry name" value="FGGY_N"/>
    <property type="match status" value="1"/>
</dbReference>
<reference evidence="9" key="1">
    <citation type="submission" date="2021-12" db="EMBL/GenBank/DDBJ databases">
        <authorList>
            <person name="Rodrigo-Torres L."/>
            <person name="Arahal R. D."/>
            <person name="Lucena T."/>
        </authorList>
    </citation>
    <scope>NUCLEOTIDE SEQUENCE</scope>
    <source>
        <strain evidence="9">CECT 8267</strain>
    </source>
</reference>
<evidence type="ECO:0000256" key="4">
    <source>
        <dbReference type="ARBA" id="ARBA00022777"/>
    </source>
</evidence>
<evidence type="ECO:0000256" key="3">
    <source>
        <dbReference type="ARBA" id="ARBA00022741"/>
    </source>
</evidence>
<evidence type="ECO:0000256" key="1">
    <source>
        <dbReference type="ARBA" id="ARBA00009156"/>
    </source>
</evidence>
<dbReference type="NCBIfam" id="TIGR01311">
    <property type="entry name" value="glycerol_kin"/>
    <property type="match status" value="1"/>
</dbReference>
<dbReference type="PIRSF" id="PIRSF000538">
    <property type="entry name" value="GlpK"/>
    <property type="match status" value="1"/>
</dbReference>
<dbReference type="CDD" id="cd07786">
    <property type="entry name" value="FGGY_EcGK_like"/>
    <property type="match status" value="1"/>
</dbReference>
<evidence type="ECO:0000259" key="8">
    <source>
        <dbReference type="Pfam" id="PF02782"/>
    </source>
</evidence>
<evidence type="ECO:0000313" key="9">
    <source>
        <dbReference type="EMBL" id="CAH0993414.1"/>
    </source>
</evidence>
<evidence type="ECO:0000256" key="5">
    <source>
        <dbReference type="ARBA" id="ARBA00022798"/>
    </source>
</evidence>
<dbReference type="InterPro" id="IPR018485">
    <property type="entry name" value="FGGY_C"/>
</dbReference>
<dbReference type="InterPro" id="IPR000577">
    <property type="entry name" value="Carb_kinase_FGGY"/>
</dbReference>
<feature type="domain" description="Carbohydrate kinase FGGY C-terminal" evidence="8">
    <location>
        <begin position="258"/>
        <end position="445"/>
    </location>
</feature>
<dbReference type="NCBIfam" id="NF000756">
    <property type="entry name" value="PRK00047.1"/>
    <property type="match status" value="1"/>
</dbReference>
<name>A0ABM9AK28_9GAMM</name>
<evidence type="ECO:0000256" key="2">
    <source>
        <dbReference type="ARBA" id="ARBA00022679"/>
    </source>
</evidence>
<dbReference type="Proteomes" id="UP000838100">
    <property type="component" value="Unassembled WGS sequence"/>
</dbReference>
<dbReference type="PROSITE" id="PS00933">
    <property type="entry name" value="FGGY_KINASES_1"/>
    <property type="match status" value="1"/>
</dbReference>
<dbReference type="GO" id="GO:0004370">
    <property type="term" value="F:glycerol kinase activity"/>
    <property type="evidence" value="ECO:0007669"/>
    <property type="project" value="UniProtKB-EC"/>
</dbReference>
<keyword evidence="6" id="KW-0067">ATP-binding</keyword>
<dbReference type="InterPro" id="IPR018484">
    <property type="entry name" value="FGGY_N"/>
</dbReference>
<keyword evidence="3" id="KW-0547">Nucleotide-binding</keyword>
<dbReference type="SUPFAM" id="SSF53067">
    <property type="entry name" value="Actin-like ATPase domain"/>
    <property type="match status" value="2"/>
</dbReference>
<keyword evidence="2 9" id="KW-0808">Transferase</keyword>
<evidence type="ECO:0000256" key="6">
    <source>
        <dbReference type="ARBA" id="ARBA00022840"/>
    </source>
</evidence>
<dbReference type="EC" id="2.7.1.30" evidence="9"/>
<dbReference type="Pfam" id="PF02782">
    <property type="entry name" value="FGGY_C"/>
    <property type="match status" value="1"/>
</dbReference>
<gene>
    <name evidence="9" type="primary">glpK</name>
    <name evidence="9" type="ORF">SIN8267_03563</name>
</gene>
<keyword evidence="5" id="KW-0319">Glycerol metabolism</keyword>
<dbReference type="InterPro" id="IPR018483">
    <property type="entry name" value="Carb_kinase_FGGY_CS"/>
</dbReference>
<dbReference type="Gene3D" id="3.30.420.40">
    <property type="match status" value="2"/>
</dbReference>
<accession>A0ABM9AK28</accession>
<feature type="domain" description="Carbohydrate kinase FGGY N-terminal" evidence="7">
    <location>
        <begin position="3"/>
        <end position="248"/>
    </location>
</feature>
<comment type="similarity">
    <text evidence="1">Belongs to the FGGY kinase family.</text>
</comment>
<keyword evidence="10" id="KW-1185">Reference proteome</keyword>
<dbReference type="EMBL" id="CAKLPX010000009">
    <property type="protein sequence ID" value="CAH0993414.1"/>
    <property type="molecule type" value="Genomic_DNA"/>
</dbReference>
<dbReference type="InterPro" id="IPR005999">
    <property type="entry name" value="Glycerol_kin"/>
</dbReference>
<dbReference type="PANTHER" id="PTHR10196:SF78">
    <property type="entry name" value="GLYCEROL KINASE"/>
    <property type="match status" value="1"/>
</dbReference>
<dbReference type="PANTHER" id="PTHR10196">
    <property type="entry name" value="SUGAR KINASE"/>
    <property type="match status" value="1"/>
</dbReference>
<sequence>MLFLTIDQGTTSTRALVIDSNENTLGLGQQAIVQHYPNNGWVEHDPEQIWQSTLDSCQLAIASAVDDVSQLAALAITNQRETVVLWDRQTGKPVYNAIVWQDRRTDDYCDALKAQGHESYIQSTTGLLLDPYFSASKINWLLDNIEGARERAEAGELAVGTIDCFLVWRLTNGQSHITDATNASRTSLFDIHQQCWDEKLLDIFNIPEAILPTVVDNSGALAVCDQQHFGLPLAIKAMIGDQQSALIGQGCVETGLAKSTFGTGSFLMLNTGDVAAISEHRMLTTVAFRLSGQLSFAIEGSLFCAGSTMDWLRDKLQIIDHIGDIEPLVKKRSDSRGVYLVPAFTGLGAPYWQPKVNAALVGMTLDSDRADVVTAALQSVVYQTQELLMLMAEEGVAPQLLAVDGGMVANSWMCQFLSDMLAIPVVRPRQLEATALGAARLAMLACGVIEALPVGGRGEARSFDATMSDSQRQHNLQGWQRALIAARSMDPSHC</sequence>
<organism evidence="9 10">
    <name type="scientific">Sinobacterium norvegicum</name>
    <dbReference type="NCBI Taxonomy" id="1641715"/>
    <lineage>
        <taxon>Bacteria</taxon>
        <taxon>Pseudomonadati</taxon>
        <taxon>Pseudomonadota</taxon>
        <taxon>Gammaproteobacteria</taxon>
        <taxon>Cellvibrionales</taxon>
        <taxon>Spongiibacteraceae</taxon>
        <taxon>Sinobacterium</taxon>
    </lineage>
</organism>
<protein>
    <submittedName>
        <fullName evidence="9">Glycerol kinase</fullName>
        <ecNumber evidence="9">2.7.1.30</ecNumber>
    </submittedName>
</protein>
<evidence type="ECO:0000259" key="7">
    <source>
        <dbReference type="Pfam" id="PF00370"/>
    </source>
</evidence>
<comment type="caution">
    <text evidence="9">The sequence shown here is derived from an EMBL/GenBank/DDBJ whole genome shotgun (WGS) entry which is preliminary data.</text>
</comment>
<dbReference type="RefSeq" id="WP_237446094.1">
    <property type="nucleotide sequence ID" value="NZ_CAKLPX010000009.1"/>
</dbReference>
<dbReference type="InterPro" id="IPR043129">
    <property type="entry name" value="ATPase_NBD"/>
</dbReference>